<keyword evidence="1" id="KW-0378">Hydrolase</keyword>
<evidence type="ECO:0000313" key="3">
    <source>
        <dbReference type="Proteomes" id="UP000229098"/>
    </source>
</evidence>
<name>A0A2M8KY32_9BACT</name>
<dbReference type="GO" id="GO:0009691">
    <property type="term" value="P:cytokinin biosynthetic process"/>
    <property type="evidence" value="ECO:0007669"/>
    <property type="project" value="UniProtKB-UniRule"/>
</dbReference>
<dbReference type="EMBL" id="PFEF01000003">
    <property type="protein sequence ID" value="PJE64839.1"/>
    <property type="molecule type" value="Genomic_DNA"/>
</dbReference>
<organism evidence="2 3">
    <name type="scientific">Candidatus Ryanbacteria bacterium CG10_big_fil_rev_8_21_14_0_10_43_42</name>
    <dbReference type="NCBI Taxonomy" id="1974864"/>
    <lineage>
        <taxon>Bacteria</taxon>
        <taxon>Candidatus Ryaniibacteriota</taxon>
    </lineage>
</organism>
<dbReference type="Proteomes" id="UP000229098">
    <property type="component" value="Unassembled WGS sequence"/>
</dbReference>
<dbReference type="Pfam" id="PF03641">
    <property type="entry name" value="Lysine_decarbox"/>
    <property type="match status" value="1"/>
</dbReference>
<keyword evidence="1" id="KW-0203">Cytokinin biosynthesis</keyword>
<comment type="similarity">
    <text evidence="1">Belongs to the LOG family.</text>
</comment>
<dbReference type="InterPro" id="IPR031100">
    <property type="entry name" value="LOG_fam"/>
</dbReference>
<gene>
    <name evidence="2" type="ORF">COU90_01075</name>
</gene>
<dbReference type="NCBIfam" id="TIGR00730">
    <property type="entry name" value="Rossman fold protein, TIGR00730 family"/>
    <property type="match status" value="1"/>
</dbReference>
<dbReference type="AlphaFoldDB" id="A0A2M8KY32"/>
<sequence>MKGLHKNKQYIADSTWTVKKAGEELDAGLEILESISGNIVTIFGSHKTMPGDPYYNHCENTARTLGENGFAIITGGGPGIMEAANKGAMVAGVPSVGFKAELLTAEKGMDNIHTHTYAFYFLFTRRFVLSIKSDALIFYPGGYGTLNELFEYLTLIQTGITDMVPIICVGRAYWKGLFDWLEDYPLKKNYFINEARDIDLVTIVDDVEEIINRIVPGNVEGI</sequence>
<reference evidence="3" key="1">
    <citation type="submission" date="2017-09" db="EMBL/GenBank/DDBJ databases">
        <title>Depth-based differentiation of microbial function through sediment-hosted aquifers and enrichment of novel symbionts in the deep terrestrial subsurface.</title>
        <authorList>
            <person name="Probst A.J."/>
            <person name="Ladd B."/>
            <person name="Jarett J.K."/>
            <person name="Geller-Mcgrath D.E."/>
            <person name="Sieber C.M.K."/>
            <person name="Emerson J.B."/>
            <person name="Anantharaman K."/>
            <person name="Thomas B.C."/>
            <person name="Malmstrom R."/>
            <person name="Stieglmeier M."/>
            <person name="Klingl A."/>
            <person name="Woyke T."/>
            <person name="Ryan C.M."/>
            <person name="Banfield J.F."/>
        </authorList>
    </citation>
    <scope>NUCLEOTIDE SEQUENCE [LARGE SCALE GENOMIC DNA]</scope>
</reference>
<dbReference type="Gene3D" id="3.40.50.450">
    <property type="match status" value="1"/>
</dbReference>
<accession>A0A2M8KY32</accession>
<dbReference type="GO" id="GO:0016787">
    <property type="term" value="F:hydrolase activity"/>
    <property type="evidence" value="ECO:0007669"/>
    <property type="project" value="UniProtKB-KW"/>
</dbReference>
<protein>
    <recommendedName>
        <fullName evidence="1">Cytokinin riboside 5'-monophosphate phosphoribohydrolase</fullName>
        <ecNumber evidence="1">3.2.2.n1</ecNumber>
    </recommendedName>
</protein>
<proteinExistence type="inferred from homology"/>
<dbReference type="PANTHER" id="PTHR43393:SF3">
    <property type="entry name" value="LYSINE DECARBOXYLASE-LIKE PROTEIN"/>
    <property type="match status" value="1"/>
</dbReference>
<comment type="caution">
    <text evidence="2">The sequence shown here is derived from an EMBL/GenBank/DDBJ whole genome shotgun (WGS) entry which is preliminary data.</text>
</comment>
<dbReference type="GO" id="GO:0005829">
    <property type="term" value="C:cytosol"/>
    <property type="evidence" value="ECO:0007669"/>
    <property type="project" value="TreeGrafter"/>
</dbReference>
<dbReference type="PANTHER" id="PTHR43393">
    <property type="entry name" value="CYTOKININ RIBOSIDE 5'-MONOPHOSPHATE PHOSPHORIBOHYDROLASE"/>
    <property type="match status" value="1"/>
</dbReference>
<evidence type="ECO:0000313" key="2">
    <source>
        <dbReference type="EMBL" id="PJE64839.1"/>
    </source>
</evidence>
<evidence type="ECO:0000256" key="1">
    <source>
        <dbReference type="RuleBase" id="RU363015"/>
    </source>
</evidence>
<dbReference type="InterPro" id="IPR052341">
    <property type="entry name" value="LOG_family_nucleotidases"/>
</dbReference>
<dbReference type="InterPro" id="IPR005269">
    <property type="entry name" value="LOG"/>
</dbReference>
<dbReference type="EC" id="3.2.2.n1" evidence="1"/>
<dbReference type="SUPFAM" id="SSF102405">
    <property type="entry name" value="MCP/YpsA-like"/>
    <property type="match status" value="1"/>
</dbReference>